<dbReference type="RefSeq" id="WP_045778733.1">
    <property type="nucleotide sequence ID" value="NZ_LAJX01000065.1"/>
</dbReference>
<protein>
    <recommendedName>
        <fullName evidence="3">Solute-binding protein family 3/N-terminal domain-containing protein</fullName>
    </recommendedName>
</protein>
<dbReference type="AlphaFoldDB" id="A0A0F3IJZ2"/>
<evidence type="ECO:0008006" key="3">
    <source>
        <dbReference type="Google" id="ProtNLM"/>
    </source>
</evidence>
<proteinExistence type="predicted"/>
<dbReference type="SUPFAM" id="SSF53850">
    <property type="entry name" value="Periplasmic binding protein-like II"/>
    <property type="match status" value="1"/>
</dbReference>
<dbReference type="Proteomes" id="UP000033684">
    <property type="component" value="Unassembled WGS sequence"/>
</dbReference>
<dbReference type="EMBL" id="LAJX01000065">
    <property type="protein sequence ID" value="KJV07060.1"/>
    <property type="molecule type" value="Genomic_DNA"/>
</dbReference>
<comment type="caution">
    <text evidence="1">The sequence shown here is derived from an EMBL/GenBank/DDBJ whole genome shotgun (WGS) entry which is preliminary data.</text>
</comment>
<dbReference type="Pfam" id="PF12974">
    <property type="entry name" value="Phosphonate-bd"/>
    <property type="match status" value="1"/>
</dbReference>
<evidence type="ECO:0000313" key="2">
    <source>
        <dbReference type="Proteomes" id="UP000033684"/>
    </source>
</evidence>
<accession>A0A0F3IJZ2</accession>
<dbReference type="Gene3D" id="3.40.190.10">
    <property type="entry name" value="Periplasmic binding protein-like II"/>
    <property type="match status" value="2"/>
</dbReference>
<evidence type="ECO:0000313" key="1">
    <source>
        <dbReference type="EMBL" id="KJV07060.1"/>
    </source>
</evidence>
<gene>
    <name evidence="1" type="ORF">VZ94_07325</name>
</gene>
<keyword evidence="2" id="KW-1185">Reference proteome</keyword>
<name>A0A0F3IJZ2_9GAMM</name>
<sequence>MLAVVFITLVDVARADDLFNERSLRIGFHLPSFHEYSREDLEVSVKLLTEEMGRSINISTSISIYDDIKSMRQDFEKGTINLIFASPLLIITDFDSHLIADGFKLILSGGNPDKLVILTRKHEGMDSFSSLRGKKLGLIENDPAADLYVNYLSRSNFRKDYPQAFKEMPREKKSHQIILKLFFNQVDVVSVYENFYKIAGELNPQIFEKIQIIDHIDGILQSACFFHKNVDAVFREQVIAEVLKLETYPRGRQYLEIFKTDHAIRATPAELNGTRQLFNNYQRLKKSK</sequence>
<reference evidence="2" key="1">
    <citation type="submission" date="2015-03" db="EMBL/GenBank/DDBJ databases">
        <title>Draft genome sequence of a novel methanotroph (Sn10-6) isolated from flooded ricefield rhizosphere in India.</title>
        <authorList>
            <person name="Pandit P.S."/>
            <person name="Pore S.D."/>
            <person name="Arora P."/>
            <person name="Kapse N.G."/>
            <person name="Dhakephalkar P.K."/>
            <person name="Rahalkar M.C."/>
        </authorList>
    </citation>
    <scope>NUCLEOTIDE SEQUENCE [LARGE SCALE GENOMIC DNA]</scope>
    <source>
        <strain evidence="2">Sn10-6</strain>
    </source>
</reference>
<reference evidence="1 2" key="2">
    <citation type="journal article" date="2016" name="Microb. Ecol.">
        <title>Genome Characteristics of a Novel Type I Methanotroph (Sn10-6) Isolated from a Flooded Indian Rice Field.</title>
        <authorList>
            <person name="Rahalkar M.C."/>
            <person name="Pandit P.S."/>
            <person name="Dhakephalkar P.K."/>
            <person name="Pore S."/>
            <person name="Arora P."/>
            <person name="Kapse N."/>
        </authorList>
    </citation>
    <scope>NUCLEOTIDE SEQUENCE [LARGE SCALE GENOMIC DNA]</scope>
    <source>
        <strain evidence="1 2">Sn10-6</strain>
    </source>
</reference>
<organism evidence="1 2">
    <name type="scientific">Methylocucumis oryzae</name>
    <dbReference type="NCBI Taxonomy" id="1632867"/>
    <lineage>
        <taxon>Bacteria</taxon>
        <taxon>Pseudomonadati</taxon>
        <taxon>Pseudomonadota</taxon>
        <taxon>Gammaproteobacteria</taxon>
        <taxon>Methylococcales</taxon>
        <taxon>Methylococcaceae</taxon>
        <taxon>Methylocucumis</taxon>
    </lineage>
</organism>